<proteinExistence type="predicted"/>
<organism evidence="1 2">
    <name type="scientific">Streptomyces osmaniensis</name>
    <dbReference type="NCBI Taxonomy" id="593134"/>
    <lineage>
        <taxon>Bacteria</taxon>
        <taxon>Bacillati</taxon>
        <taxon>Actinomycetota</taxon>
        <taxon>Actinomycetes</taxon>
        <taxon>Kitasatosporales</taxon>
        <taxon>Streptomycetaceae</taxon>
        <taxon>Streptomyces</taxon>
    </lineage>
</organism>
<gene>
    <name evidence="1" type="ORF">GCM10022295_93620</name>
</gene>
<dbReference type="EMBL" id="BAABCE010000098">
    <property type="protein sequence ID" value="GAA3600080.1"/>
    <property type="molecule type" value="Genomic_DNA"/>
</dbReference>
<accession>A0ABP6ZB00</accession>
<reference evidence="2" key="1">
    <citation type="journal article" date="2019" name="Int. J. Syst. Evol. Microbiol.">
        <title>The Global Catalogue of Microorganisms (GCM) 10K type strain sequencing project: providing services to taxonomists for standard genome sequencing and annotation.</title>
        <authorList>
            <consortium name="The Broad Institute Genomics Platform"/>
            <consortium name="The Broad Institute Genome Sequencing Center for Infectious Disease"/>
            <person name="Wu L."/>
            <person name="Ma J."/>
        </authorList>
    </citation>
    <scope>NUCLEOTIDE SEQUENCE [LARGE SCALE GENOMIC DNA]</scope>
    <source>
        <strain evidence="2">JCM 17656</strain>
    </source>
</reference>
<evidence type="ECO:0000313" key="2">
    <source>
        <dbReference type="Proteomes" id="UP001500707"/>
    </source>
</evidence>
<dbReference type="Proteomes" id="UP001500707">
    <property type="component" value="Unassembled WGS sequence"/>
</dbReference>
<comment type="caution">
    <text evidence="1">The sequence shown here is derived from an EMBL/GenBank/DDBJ whole genome shotgun (WGS) entry which is preliminary data.</text>
</comment>
<sequence length="86" mass="8681">MSANWTSATTVPVLESDALYNIGGNESETIEFSAIAGRGVPAGVAAACNWSGTSGTCDWISSADVQGDNVRGVVSFIVVPGTTGEV</sequence>
<keyword evidence="2" id="KW-1185">Reference proteome</keyword>
<evidence type="ECO:0000313" key="1">
    <source>
        <dbReference type="EMBL" id="GAA3600080.1"/>
    </source>
</evidence>
<name>A0ABP6ZB00_9ACTN</name>
<protein>
    <submittedName>
        <fullName evidence="1">Uncharacterized protein</fullName>
    </submittedName>
</protein>